<dbReference type="Gene3D" id="1.10.245.10">
    <property type="entry name" value="SWIB/MDM2 domain"/>
    <property type="match status" value="1"/>
</dbReference>
<dbReference type="WBParaSite" id="HPLM_0000828301-mRNA-1">
    <property type="protein sequence ID" value="HPLM_0000828301-mRNA-1"/>
    <property type="gene ID" value="HPLM_0000828301"/>
</dbReference>
<dbReference type="SUPFAM" id="SSF47592">
    <property type="entry name" value="SWIB/MDM2 domain"/>
    <property type="match status" value="1"/>
</dbReference>
<evidence type="ECO:0000313" key="3">
    <source>
        <dbReference type="EMBL" id="VDO34368.1"/>
    </source>
</evidence>
<dbReference type="AlphaFoldDB" id="A0A158QME4"/>
<dbReference type="EMBL" id="UZAF01016823">
    <property type="protein sequence ID" value="VDO34368.1"/>
    <property type="molecule type" value="Genomic_DNA"/>
</dbReference>
<dbReference type="SMART" id="SM00151">
    <property type="entry name" value="SWIB"/>
    <property type="match status" value="1"/>
</dbReference>
<evidence type="ECO:0000313" key="4">
    <source>
        <dbReference type="Proteomes" id="UP000268014"/>
    </source>
</evidence>
<keyword evidence="4" id="KW-1185">Reference proteome</keyword>
<feature type="compositionally biased region" description="Basic and acidic residues" evidence="1">
    <location>
        <begin position="423"/>
        <end position="442"/>
    </location>
</feature>
<gene>
    <name evidence="3" type="ORF">HPLM_LOCUS8275</name>
</gene>
<dbReference type="PROSITE" id="PS51925">
    <property type="entry name" value="SWIB_MDM2"/>
    <property type="match status" value="1"/>
</dbReference>
<evidence type="ECO:0000256" key="1">
    <source>
        <dbReference type="SAM" id="MobiDB-lite"/>
    </source>
</evidence>
<dbReference type="OrthoDB" id="10263741at2759"/>
<feature type="domain" description="DM2" evidence="2">
    <location>
        <begin position="238"/>
        <end position="315"/>
    </location>
</feature>
<evidence type="ECO:0000259" key="2">
    <source>
        <dbReference type="PROSITE" id="PS51925"/>
    </source>
</evidence>
<feature type="region of interest" description="Disordered" evidence="1">
    <location>
        <begin position="1"/>
        <end position="55"/>
    </location>
</feature>
<reference evidence="3 4" key="2">
    <citation type="submission" date="2018-11" db="EMBL/GenBank/DDBJ databases">
        <authorList>
            <consortium name="Pathogen Informatics"/>
        </authorList>
    </citation>
    <scope>NUCLEOTIDE SEQUENCE [LARGE SCALE GENOMIC DNA]</scope>
    <source>
        <strain evidence="3 4">MHpl1</strain>
    </source>
</reference>
<dbReference type="PANTHER" id="PTHR13844">
    <property type="entry name" value="SWI/SNF-RELATED MATRIX-ASSOCIATED ACTIN-DEPENDENT REGULATOR OF CHROMATIN SUBFAMILY D"/>
    <property type="match status" value="1"/>
</dbReference>
<reference evidence="5" key="1">
    <citation type="submission" date="2016-04" db="UniProtKB">
        <authorList>
            <consortium name="WormBaseParasite"/>
        </authorList>
    </citation>
    <scope>IDENTIFICATION</scope>
</reference>
<organism evidence="5">
    <name type="scientific">Haemonchus placei</name>
    <name type="common">Barber's pole worm</name>
    <dbReference type="NCBI Taxonomy" id="6290"/>
    <lineage>
        <taxon>Eukaryota</taxon>
        <taxon>Metazoa</taxon>
        <taxon>Ecdysozoa</taxon>
        <taxon>Nematoda</taxon>
        <taxon>Chromadorea</taxon>
        <taxon>Rhabditida</taxon>
        <taxon>Rhabditina</taxon>
        <taxon>Rhabditomorpha</taxon>
        <taxon>Strongyloidea</taxon>
        <taxon>Trichostrongylidae</taxon>
        <taxon>Haemonchus</taxon>
    </lineage>
</organism>
<accession>A0A158QME4</accession>
<feature type="compositionally biased region" description="Low complexity" evidence="1">
    <location>
        <begin position="37"/>
        <end position="50"/>
    </location>
</feature>
<proteinExistence type="predicted"/>
<evidence type="ECO:0000313" key="5">
    <source>
        <dbReference type="WBParaSite" id="HPLM_0000828301-mRNA-1"/>
    </source>
</evidence>
<dbReference type="InterPro" id="IPR036885">
    <property type="entry name" value="SWIB_MDM2_dom_sf"/>
</dbReference>
<name>A0A158QME4_HAEPC</name>
<dbReference type="OMA" id="VMDSKHH"/>
<dbReference type="InterPro" id="IPR019835">
    <property type="entry name" value="SWIB_domain"/>
</dbReference>
<dbReference type="Proteomes" id="UP000268014">
    <property type="component" value="Unassembled WGS sequence"/>
</dbReference>
<feature type="region of interest" description="Disordered" evidence="1">
    <location>
        <begin position="415"/>
        <end position="442"/>
    </location>
</feature>
<sequence length="442" mass="50936">MQQQRGVGAPGQPLGRYPPQKMKFQPGATPQSAMRRPGGPQMPSQGPQLQANRVSQPLRKKKRYADKLISPQVRELVPESQAYMDLLAFEQKLDATITRKKLDIQEALKRPQKVKKRLRIYISHTFIAGKEPEKEGDEGTVPMWELRVEGRLIEDQTNGTINAAGHPTPAPPARPLPKRKFSSFFKSLVIELDKDIYGPDNHLVEWHRTPTTNETDGFQVKRPGDRPVKCTILLLLDYQPMKFKLHPRLAKVLGIAAETRPKIIEALWQYIKTHKLQDPVDHDTVNNDPYLEQVFSCKRMRFMEIPQRLHQLLQQPDPLVLSHIIKHNEGGAEKNTACYDIDVEVEDPLKQHMAAFVHAQANTQDIANLDQKIYDVVDQINEWKTRRDFYVRFADNPHEFIRKWLVSQSQDLKTMTEASGEGEAERRADHYYKPETQEGVFR</sequence>
<protein>
    <submittedName>
        <fullName evidence="5">SWIB domain-containing protein</fullName>
    </submittedName>
</protein>
<dbReference type="Pfam" id="PF02201">
    <property type="entry name" value="SWIB"/>
    <property type="match status" value="1"/>
</dbReference>
<dbReference type="STRING" id="6290.A0A158QME4"/>
<dbReference type="InterPro" id="IPR003121">
    <property type="entry name" value="SWIB_MDM2_domain"/>
</dbReference>